<evidence type="ECO:0008006" key="3">
    <source>
        <dbReference type="Google" id="ProtNLM"/>
    </source>
</evidence>
<accession>A0ABT1JP13</accession>
<protein>
    <recommendedName>
        <fullName evidence="3">Cytidine deaminase</fullName>
    </recommendedName>
</protein>
<comment type="caution">
    <text evidence="1">The sequence shown here is derived from an EMBL/GenBank/DDBJ whole genome shotgun (WGS) entry which is preliminary data.</text>
</comment>
<name>A0ABT1JP13_ACTCY</name>
<dbReference type="InterPro" id="IPR016193">
    <property type="entry name" value="Cytidine_deaminase-like"/>
</dbReference>
<gene>
    <name evidence="1" type="ORF">G443_004521</name>
</gene>
<dbReference type="EMBL" id="AUBJ02000001">
    <property type="protein sequence ID" value="MCP2334251.1"/>
    <property type="molecule type" value="Genomic_DNA"/>
</dbReference>
<dbReference type="SUPFAM" id="SSF53927">
    <property type="entry name" value="Cytidine deaminase-like"/>
    <property type="match status" value="1"/>
</dbReference>
<evidence type="ECO:0000313" key="2">
    <source>
        <dbReference type="Proteomes" id="UP000791080"/>
    </source>
</evidence>
<reference evidence="1 2" key="1">
    <citation type="submission" date="2022-06" db="EMBL/GenBank/DDBJ databases">
        <title>Genomic Encyclopedia of Type Strains, Phase I: the one thousand microbial genomes (KMG-I) project.</title>
        <authorList>
            <person name="Kyrpides N."/>
        </authorList>
    </citation>
    <scope>NUCLEOTIDE SEQUENCE [LARGE SCALE GENOMIC DNA]</scope>
    <source>
        <strain evidence="1 2">DSM 43889</strain>
    </source>
</reference>
<dbReference type="Proteomes" id="UP000791080">
    <property type="component" value="Unassembled WGS sequence"/>
</dbReference>
<evidence type="ECO:0000313" key="1">
    <source>
        <dbReference type="EMBL" id="MCP2334251.1"/>
    </source>
</evidence>
<proteinExistence type="predicted"/>
<organism evidence="1 2">
    <name type="scientific">Actinoalloteichus caeruleus DSM 43889</name>
    <dbReference type="NCBI Taxonomy" id="1120930"/>
    <lineage>
        <taxon>Bacteria</taxon>
        <taxon>Bacillati</taxon>
        <taxon>Actinomycetota</taxon>
        <taxon>Actinomycetes</taxon>
        <taxon>Pseudonocardiales</taxon>
        <taxon>Pseudonocardiaceae</taxon>
        <taxon>Actinoalloteichus</taxon>
        <taxon>Actinoalloteichus cyanogriseus</taxon>
    </lineage>
</organism>
<keyword evidence="2" id="KW-1185">Reference proteome</keyword>
<sequence length="121" mass="11892">MAESPAVTTELGQEDSKIVVLARSVRARTGAAEGAAVRDLDGRTYAAATVTLPSLRLTAVQAAVAAAVASGAEGLEAVAVVTEAGDVDEASRAVIHDLTPDALLIRADASGAVVAAGAVNG</sequence>
<dbReference type="Gene3D" id="3.40.140.10">
    <property type="entry name" value="Cytidine Deaminase, domain 2"/>
    <property type="match status" value="1"/>
</dbReference>